<comment type="caution">
    <text evidence="2">The sequence shown here is derived from an EMBL/GenBank/DDBJ whole genome shotgun (WGS) entry which is preliminary data.</text>
</comment>
<evidence type="ECO:0000256" key="1">
    <source>
        <dbReference type="SAM" id="Coils"/>
    </source>
</evidence>
<keyword evidence="1" id="KW-0175">Coiled coil</keyword>
<proteinExistence type="predicted"/>
<protein>
    <submittedName>
        <fullName evidence="2">Uncharacterized protein</fullName>
    </submittedName>
</protein>
<organism evidence="2">
    <name type="scientific">marine sediment metagenome</name>
    <dbReference type="NCBI Taxonomy" id="412755"/>
    <lineage>
        <taxon>unclassified sequences</taxon>
        <taxon>metagenomes</taxon>
        <taxon>ecological metagenomes</taxon>
    </lineage>
</organism>
<name>A0A0F8XPY9_9ZZZZ</name>
<evidence type="ECO:0000313" key="2">
    <source>
        <dbReference type="EMBL" id="KKK71062.1"/>
    </source>
</evidence>
<sequence>MEKKTIKAIKIMRDNLHKDLIQLEKEMKQKQKDLFNANRFHKTA</sequence>
<dbReference type="AlphaFoldDB" id="A0A0F8XPY9"/>
<dbReference type="EMBL" id="LAZR01057906">
    <property type="protein sequence ID" value="KKK71062.1"/>
    <property type="molecule type" value="Genomic_DNA"/>
</dbReference>
<gene>
    <name evidence="2" type="ORF">LCGC14_2917730</name>
</gene>
<accession>A0A0F8XPY9</accession>
<reference evidence="2" key="1">
    <citation type="journal article" date="2015" name="Nature">
        <title>Complex archaea that bridge the gap between prokaryotes and eukaryotes.</title>
        <authorList>
            <person name="Spang A."/>
            <person name="Saw J.H."/>
            <person name="Jorgensen S.L."/>
            <person name="Zaremba-Niedzwiedzka K."/>
            <person name="Martijn J."/>
            <person name="Lind A.E."/>
            <person name="van Eijk R."/>
            <person name="Schleper C."/>
            <person name="Guy L."/>
            <person name="Ettema T.J."/>
        </authorList>
    </citation>
    <scope>NUCLEOTIDE SEQUENCE</scope>
</reference>
<feature type="coiled-coil region" evidence="1">
    <location>
        <begin position="6"/>
        <end position="33"/>
    </location>
</feature>